<evidence type="ECO:0000313" key="2">
    <source>
        <dbReference type="Proteomes" id="UP000282656"/>
    </source>
</evidence>
<keyword evidence="2" id="KW-1185">Reference proteome</keyword>
<protein>
    <submittedName>
        <fullName evidence="1">Uncharacterized protein</fullName>
    </submittedName>
</protein>
<dbReference type="EMBL" id="RAWM01000150">
    <property type="protein sequence ID" value="RKH60329.1"/>
    <property type="molecule type" value="Genomic_DNA"/>
</dbReference>
<dbReference type="RefSeq" id="WP_121771599.1">
    <property type="nucleotide sequence ID" value="NZ_RAWM01000150.1"/>
</dbReference>
<comment type="caution">
    <text evidence="1">The sequence shown here is derived from an EMBL/GenBank/DDBJ whole genome shotgun (WGS) entry which is preliminary data.</text>
</comment>
<dbReference type="Proteomes" id="UP000282656">
    <property type="component" value="Unassembled WGS sequence"/>
</dbReference>
<accession>A0A3A8PVI5</accession>
<evidence type="ECO:0000313" key="1">
    <source>
        <dbReference type="EMBL" id="RKH60329.1"/>
    </source>
</evidence>
<dbReference type="AlphaFoldDB" id="A0A3A8PVI5"/>
<sequence>MRRALVTTLALVTSALTGCERYAEDPIFAYGRALHRDGAPRSGETLTLERLHPEAEVFEPFATAVTDASGEFILELLYGDVVDRTDYSSARSRFRMSLPLEADGSGATLAFSFQDDVELPALQAWDAHPVVSAGEAGPQVAFPPAPPAPPLPVTADTLELLSEDGVFIPILPSTPEPLLSVTSGGEVLWRQPGTTSPWAPSPYVLEDFASPQVQLRAASAGTWLFSPLGGQASSVDFQLEWRTGQEPLPAGTLRPVSRGAACEPSFGGVCPFTDGQLTPVDFFEKETDPRSYGVVITLPRPILPRQAVVRGLLYLRGYGGRDSLRVEGSEDGEHWQSLAHVVLRDLSATEQSLFEAQFGFYAEPTAGASAYGDGPLLLGMRERVFQEVPLSSTGPVRFVRLSVESLTYDGTTPPAEFYTLSEVSIFE</sequence>
<dbReference type="OrthoDB" id="5492654at2"/>
<proteinExistence type="predicted"/>
<dbReference type="PROSITE" id="PS51257">
    <property type="entry name" value="PROKAR_LIPOPROTEIN"/>
    <property type="match status" value="1"/>
</dbReference>
<name>A0A3A8PVI5_9BACT</name>
<organism evidence="1 2">
    <name type="scientific">Corallococcus interemptor</name>
    <dbReference type="NCBI Taxonomy" id="2316720"/>
    <lineage>
        <taxon>Bacteria</taxon>
        <taxon>Pseudomonadati</taxon>
        <taxon>Myxococcota</taxon>
        <taxon>Myxococcia</taxon>
        <taxon>Myxococcales</taxon>
        <taxon>Cystobacterineae</taxon>
        <taxon>Myxococcaceae</taxon>
        <taxon>Corallococcus</taxon>
    </lineage>
</organism>
<reference evidence="2" key="1">
    <citation type="submission" date="2018-09" db="EMBL/GenBank/DDBJ databases">
        <authorList>
            <person name="Livingstone P.G."/>
            <person name="Whitworth D.E."/>
        </authorList>
    </citation>
    <scope>NUCLEOTIDE SEQUENCE [LARGE SCALE GENOMIC DNA]</scope>
    <source>
        <strain evidence="2">AB047A</strain>
    </source>
</reference>
<gene>
    <name evidence="1" type="ORF">D7X96_33795</name>
</gene>